<reference evidence="12 13" key="2">
    <citation type="journal article" date="2011" name="ISME J.">
        <title>RNA-seq reveals cooperative metabolic interactions between two termite-gut spirochete species in co-culture.</title>
        <authorList>
            <person name="Rosenthal A.Z."/>
            <person name="Matson E.G."/>
            <person name="Eldar A."/>
            <person name="Leadbetter J.R."/>
        </authorList>
    </citation>
    <scope>NUCLEOTIDE SEQUENCE [LARGE SCALE GENOMIC DNA]</scope>
    <source>
        <strain evidence="13">ATCC BAA-887 / DSM 12427 / ZAS-2</strain>
    </source>
</reference>
<organism evidence="12 13">
    <name type="scientific">Treponema primitia (strain ATCC BAA-887 / DSM 12427 / ZAS-2)</name>
    <dbReference type="NCBI Taxonomy" id="545694"/>
    <lineage>
        <taxon>Bacteria</taxon>
        <taxon>Pseudomonadati</taxon>
        <taxon>Spirochaetota</taxon>
        <taxon>Spirochaetia</taxon>
        <taxon>Spirochaetales</taxon>
        <taxon>Treponemataceae</taxon>
        <taxon>Treponema</taxon>
    </lineage>
</organism>
<dbReference type="Proteomes" id="UP000009223">
    <property type="component" value="Chromosome"/>
</dbReference>
<dbReference type="InterPro" id="IPR000568">
    <property type="entry name" value="ATP_synth_F0_asu"/>
</dbReference>
<comment type="similarity">
    <text evidence="2 11">Belongs to the ATPase A chain family.</text>
</comment>
<name>F5YRJ8_TREPZ</name>
<evidence type="ECO:0000313" key="12">
    <source>
        <dbReference type="EMBL" id="AEF87017.1"/>
    </source>
</evidence>
<dbReference type="RefSeq" id="WP_015708846.1">
    <property type="nucleotide sequence ID" value="NC_015578.1"/>
</dbReference>
<dbReference type="InterPro" id="IPR035908">
    <property type="entry name" value="F0_ATP_A_sf"/>
</dbReference>
<evidence type="ECO:0000256" key="6">
    <source>
        <dbReference type="ARBA" id="ARBA00022781"/>
    </source>
</evidence>
<keyword evidence="9 11" id="KW-0472">Membrane</keyword>
<evidence type="ECO:0000256" key="9">
    <source>
        <dbReference type="ARBA" id="ARBA00023136"/>
    </source>
</evidence>
<proteinExistence type="inferred from homology"/>
<evidence type="ECO:0000256" key="10">
    <source>
        <dbReference type="ARBA" id="ARBA00023310"/>
    </source>
</evidence>
<dbReference type="GO" id="GO:0045259">
    <property type="term" value="C:proton-transporting ATP synthase complex"/>
    <property type="evidence" value="ECO:0007669"/>
    <property type="project" value="UniProtKB-KW"/>
</dbReference>
<comment type="subunit">
    <text evidence="11">F-type ATPases have 2 components, CF(1) - the catalytic core - and CF(0) - the membrane proton channel. CF(1) has five subunits: alpha(3), beta(3), gamma(1), delta(1), epsilon(1). CF(0) has three main subunits: a(1), b(2) and c(9-12). The alpha and beta chains form an alternating ring which encloses part of the gamma chain. CF(1) is attached to CF(0) by a central stalk formed by the gamma and epsilon chains, while a peripheral stalk is formed by the delta and b chains.</text>
</comment>
<dbReference type="SUPFAM" id="SSF81336">
    <property type="entry name" value="F1F0 ATP synthase subunit A"/>
    <property type="match status" value="1"/>
</dbReference>
<protein>
    <recommendedName>
        <fullName evidence="11">ATP synthase subunit a</fullName>
    </recommendedName>
    <alternativeName>
        <fullName evidence="11">ATP synthase F0 sector subunit a</fullName>
    </alternativeName>
    <alternativeName>
        <fullName evidence="11">F-ATPase subunit 6</fullName>
    </alternativeName>
</protein>
<keyword evidence="7 11" id="KW-1133">Transmembrane helix</keyword>
<keyword evidence="10 11" id="KW-0066">ATP synthesis</keyword>
<keyword evidence="6 11" id="KW-0375">Hydrogen ion transport</keyword>
<keyword evidence="8 11" id="KW-0406">Ion transport</keyword>
<keyword evidence="13" id="KW-1185">Reference proteome</keyword>
<dbReference type="CDD" id="cd00310">
    <property type="entry name" value="ATP-synt_Fo_a_6"/>
    <property type="match status" value="1"/>
</dbReference>
<dbReference type="GO" id="GO:0016787">
    <property type="term" value="F:hydrolase activity"/>
    <property type="evidence" value="ECO:0007669"/>
    <property type="project" value="UniProtKB-KW"/>
</dbReference>
<evidence type="ECO:0000256" key="1">
    <source>
        <dbReference type="ARBA" id="ARBA00004141"/>
    </source>
</evidence>
<dbReference type="GO" id="GO:0005886">
    <property type="term" value="C:plasma membrane"/>
    <property type="evidence" value="ECO:0007669"/>
    <property type="project" value="UniProtKB-SubCell"/>
</dbReference>
<keyword evidence="11" id="KW-0997">Cell inner membrane</keyword>
<dbReference type="OrthoDB" id="9789241at2"/>
<dbReference type="HOGENOM" id="CLU_041018_2_0_12"/>
<dbReference type="eggNOG" id="COG0356">
    <property type="taxonomic scope" value="Bacteria"/>
</dbReference>
<evidence type="ECO:0000256" key="5">
    <source>
        <dbReference type="ARBA" id="ARBA00022692"/>
    </source>
</evidence>
<keyword evidence="3 11" id="KW-0813">Transport</keyword>
<evidence type="ECO:0000256" key="7">
    <source>
        <dbReference type="ARBA" id="ARBA00022989"/>
    </source>
</evidence>
<dbReference type="PANTHER" id="PTHR42823">
    <property type="entry name" value="ATP SYNTHASE SUBUNIT A, CHLOROPLASTIC"/>
    <property type="match status" value="1"/>
</dbReference>
<feature type="transmembrane region" description="Helical" evidence="11">
    <location>
        <begin position="170"/>
        <end position="195"/>
    </location>
</feature>
<evidence type="ECO:0000256" key="2">
    <source>
        <dbReference type="ARBA" id="ARBA00006810"/>
    </source>
</evidence>
<dbReference type="Pfam" id="PF00119">
    <property type="entry name" value="ATP-synt_A"/>
    <property type="match status" value="1"/>
</dbReference>
<dbReference type="GO" id="GO:0042777">
    <property type="term" value="P:proton motive force-driven plasma membrane ATP synthesis"/>
    <property type="evidence" value="ECO:0007669"/>
    <property type="project" value="TreeGrafter"/>
</dbReference>
<reference evidence="13" key="1">
    <citation type="submission" date="2009-12" db="EMBL/GenBank/DDBJ databases">
        <title>Complete sequence of Treponema primitia strain ZAS-2.</title>
        <authorList>
            <person name="Tetu S.G."/>
            <person name="Matson E."/>
            <person name="Ren Q."/>
            <person name="Seshadri R."/>
            <person name="Elbourne L."/>
            <person name="Hassan K.A."/>
            <person name="Durkin A."/>
            <person name="Radune D."/>
            <person name="Mohamoud Y."/>
            <person name="Shay R."/>
            <person name="Jin S."/>
            <person name="Zhang X."/>
            <person name="Lucey K."/>
            <person name="Ballor N.R."/>
            <person name="Ottesen E."/>
            <person name="Rosenthal R."/>
            <person name="Allen A."/>
            <person name="Leadbetter J.R."/>
            <person name="Paulsen I.T."/>
        </authorList>
    </citation>
    <scope>NUCLEOTIDE SEQUENCE [LARGE SCALE GENOMIC DNA]</scope>
    <source>
        <strain evidence="13">ATCC BAA-887 / DSM 12427 / ZAS-2</strain>
    </source>
</reference>
<sequence>MEALEIKTVFTIFLLGRAIPITETVIISWVVMAILIIAALVFVRKFTEIPKGSQAIVEALVEFLNNFAKTQFGPWAKALGPYIGTLFLFLLVSNIIGVLSPIEVSFMGREFIPPFTIKPPTKDINVTAPLALITIALVLVCGIIARGPLGWAKRLFHPMAFMLPFNLLEYGTRLLSLCLRLFGNIMGGFILMHLIEGLIPLGLPMIASLYFDFFDGLLQAAIFVFLSCLYISEAVKTEAE</sequence>
<dbReference type="STRING" id="545694.TREPR_1230"/>
<dbReference type="PRINTS" id="PR00123">
    <property type="entry name" value="ATPASEA"/>
</dbReference>
<evidence type="ECO:0000256" key="11">
    <source>
        <dbReference type="HAMAP-Rule" id="MF_01393"/>
    </source>
</evidence>
<dbReference type="Gene3D" id="1.20.120.220">
    <property type="entry name" value="ATP synthase, F0 complex, subunit A"/>
    <property type="match status" value="1"/>
</dbReference>
<feature type="transmembrane region" description="Helical" evidence="11">
    <location>
        <begin position="207"/>
        <end position="231"/>
    </location>
</feature>
<keyword evidence="5 11" id="KW-0812">Transmembrane</keyword>
<dbReference type="PANTHER" id="PTHR42823:SF3">
    <property type="entry name" value="ATP SYNTHASE SUBUNIT A, CHLOROPLASTIC"/>
    <property type="match status" value="1"/>
</dbReference>
<comment type="function">
    <text evidence="11">Key component of the proton channel; it plays a direct role in the translocation of protons across the membrane.</text>
</comment>
<dbReference type="EMBL" id="CP001843">
    <property type="protein sequence ID" value="AEF87017.1"/>
    <property type="molecule type" value="Genomic_DNA"/>
</dbReference>
<gene>
    <name evidence="11 12" type="primary">atpB</name>
    <name evidence="12" type="ordered locus">TREPR_1230</name>
</gene>
<dbReference type="HAMAP" id="MF_01393">
    <property type="entry name" value="ATP_synth_a_bact"/>
    <property type="match status" value="1"/>
</dbReference>
<keyword evidence="4 11" id="KW-0138">CF(0)</keyword>
<comment type="subcellular location">
    <subcellularLocation>
        <location evidence="11">Cell inner membrane</location>
        <topology evidence="11">Multi-pass membrane protein</topology>
    </subcellularLocation>
    <subcellularLocation>
        <location evidence="1">Membrane</location>
        <topology evidence="1">Multi-pass membrane protein</topology>
    </subcellularLocation>
</comment>
<feature type="transmembrane region" description="Helical" evidence="11">
    <location>
        <begin position="128"/>
        <end position="149"/>
    </location>
</feature>
<evidence type="ECO:0000256" key="8">
    <source>
        <dbReference type="ARBA" id="ARBA00023065"/>
    </source>
</evidence>
<feature type="transmembrane region" description="Helical" evidence="11">
    <location>
        <begin position="25"/>
        <end position="43"/>
    </location>
</feature>
<dbReference type="KEGG" id="tpi:TREPR_1230"/>
<keyword evidence="12" id="KW-0378">Hydrolase</keyword>
<evidence type="ECO:0000313" key="13">
    <source>
        <dbReference type="Proteomes" id="UP000009223"/>
    </source>
</evidence>
<accession>F5YRJ8</accession>
<dbReference type="InterPro" id="IPR045082">
    <property type="entry name" value="ATP_syn_F0_a_bact/chloroplast"/>
</dbReference>
<keyword evidence="11" id="KW-1003">Cell membrane</keyword>
<dbReference type="AlphaFoldDB" id="F5YRJ8"/>
<feature type="transmembrane region" description="Helical" evidence="11">
    <location>
        <begin position="79"/>
        <end position="99"/>
    </location>
</feature>
<dbReference type="GO" id="GO:0046933">
    <property type="term" value="F:proton-transporting ATP synthase activity, rotational mechanism"/>
    <property type="evidence" value="ECO:0007669"/>
    <property type="project" value="UniProtKB-UniRule"/>
</dbReference>
<evidence type="ECO:0000256" key="4">
    <source>
        <dbReference type="ARBA" id="ARBA00022547"/>
    </source>
</evidence>
<evidence type="ECO:0000256" key="3">
    <source>
        <dbReference type="ARBA" id="ARBA00022448"/>
    </source>
</evidence>